<dbReference type="Gene3D" id="6.10.10.40">
    <property type="entry name" value="Catechol 1,2-dioxygenase multimerisation domain-like"/>
    <property type="match status" value="1"/>
</dbReference>
<dbReference type="Pfam" id="PF04444">
    <property type="entry name" value="Dioxygenase_N"/>
    <property type="match status" value="1"/>
</dbReference>
<proteinExistence type="inferred from homology"/>
<comment type="caution">
    <text evidence="8">The sequence shown here is derived from an EMBL/GenBank/DDBJ whole genome shotgun (WGS) entry which is preliminary data.</text>
</comment>
<keyword evidence="4" id="KW-0223">Dioxygenase</keyword>
<comment type="cofactor">
    <cofactor evidence="1">
        <name>Fe(3+)</name>
        <dbReference type="ChEBI" id="CHEBI:29034"/>
    </cofactor>
</comment>
<keyword evidence="6" id="KW-0408">Iron</keyword>
<dbReference type="InterPro" id="IPR050770">
    <property type="entry name" value="Intradiol_RC_Dioxygenase"/>
</dbReference>
<comment type="similarity">
    <text evidence="2">Belongs to the intradiol ring-cleavage dioxygenase family.</text>
</comment>
<evidence type="ECO:0000256" key="4">
    <source>
        <dbReference type="ARBA" id="ARBA00022964"/>
    </source>
</evidence>
<evidence type="ECO:0000313" key="9">
    <source>
        <dbReference type="Proteomes" id="UP000309992"/>
    </source>
</evidence>
<evidence type="ECO:0000256" key="3">
    <source>
        <dbReference type="ARBA" id="ARBA00022723"/>
    </source>
</evidence>
<dbReference type="InterPro" id="IPR043029">
    <property type="entry name" value="1_2-CTD_multi_dom"/>
</dbReference>
<evidence type="ECO:0000256" key="1">
    <source>
        <dbReference type="ARBA" id="ARBA00001965"/>
    </source>
</evidence>
<dbReference type="EMBL" id="SWMS01000025">
    <property type="protein sequence ID" value="TKG62916.1"/>
    <property type="molecule type" value="Genomic_DNA"/>
</dbReference>
<keyword evidence="9" id="KW-1185">Reference proteome</keyword>
<feature type="domain" description="Intradiol ring-cleavage dioxygenases" evidence="7">
    <location>
        <begin position="113"/>
        <end position="141"/>
    </location>
</feature>
<dbReference type="Gene3D" id="2.60.130.10">
    <property type="entry name" value="Aromatic compound dioxygenase"/>
    <property type="match status" value="1"/>
</dbReference>
<organism evidence="8 9">
    <name type="scientific">Prauserella endophytica</name>
    <dbReference type="NCBI Taxonomy" id="1592324"/>
    <lineage>
        <taxon>Bacteria</taxon>
        <taxon>Bacillati</taxon>
        <taxon>Actinomycetota</taxon>
        <taxon>Actinomycetes</taxon>
        <taxon>Pseudonocardiales</taxon>
        <taxon>Pseudonocardiaceae</taxon>
        <taxon>Prauserella</taxon>
        <taxon>Prauserella coralliicola group</taxon>
    </lineage>
</organism>
<keyword evidence="3" id="KW-0479">Metal-binding</keyword>
<evidence type="ECO:0000313" key="8">
    <source>
        <dbReference type="EMBL" id="TKG62916.1"/>
    </source>
</evidence>
<dbReference type="PANTHER" id="PTHR33711">
    <property type="entry name" value="DIOXYGENASE, PUTATIVE (AFU_ORTHOLOGUE AFUA_2G02910)-RELATED"/>
    <property type="match status" value="1"/>
</dbReference>
<dbReference type="PROSITE" id="PS00083">
    <property type="entry name" value="INTRADIOL_DIOXYGENAS"/>
    <property type="match status" value="1"/>
</dbReference>
<dbReference type="RefSeq" id="WP_137096779.1">
    <property type="nucleotide sequence ID" value="NZ_SWMS01000025.1"/>
</dbReference>
<dbReference type="PANTHER" id="PTHR33711:SF7">
    <property type="entry name" value="INTRADIOL RING-CLEAVAGE DIOXYGENASES DOMAIN-CONTAINING PROTEIN-RELATED"/>
    <property type="match status" value="1"/>
</dbReference>
<evidence type="ECO:0000256" key="2">
    <source>
        <dbReference type="ARBA" id="ARBA00007825"/>
    </source>
</evidence>
<name>A0ABY2RW63_9PSEU</name>
<dbReference type="InterPro" id="IPR007535">
    <property type="entry name" value="Catechol_dOase_N"/>
</dbReference>
<dbReference type="InterPro" id="IPR015889">
    <property type="entry name" value="Intradiol_dOase_core"/>
</dbReference>
<evidence type="ECO:0000256" key="5">
    <source>
        <dbReference type="ARBA" id="ARBA00023002"/>
    </source>
</evidence>
<sequence>MTTTAAVNPTQQRTAEVVADIFGVINERLVRHSVTYPEYQAAKAWLIKVGEAGEWPLLLDVFFEHTIEKLASERRQGSSGCIEGPYYVPGAPELSSPATLPQRPDEPGDVLVFTGTVRDLDGNPLPGSVVDIWQADALGYYSQFHPDPPQWNLRANVTTGADGRFEITTVVPAPYEIPKEGPTGQLIRAAGWHHWRPAHLHMMVRAQGCRTLTSQLFFAGGEYVDEDIASAVKPELTLELAHLGDGRYAAEYDFTLDPA</sequence>
<gene>
    <name evidence="8" type="ORF">FCN18_31445</name>
</gene>
<reference evidence="8 9" key="1">
    <citation type="journal article" date="2015" name="Antonie Van Leeuwenhoek">
        <title>Prauserella endophytica sp. nov., an endophytic actinobacterium isolated from Tamarix taklamakanensis.</title>
        <authorList>
            <person name="Liu J.M."/>
            <person name="Habden X."/>
            <person name="Guo L."/>
            <person name="Tuo L."/>
            <person name="Jiang Z.K."/>
            <person name="Liu S.W."/>
            <person name="Liu X.F."/>
            <person name="Chen L."/>
            <person name="Li R.F."/>
            <person name="Zhang Y.Q."/>
            <person name="Sun C.H."/>
        </authorList>
    </citation>
    <scope>NUCLEOTIDE SEQUENCE [LARGE SCALE GENOMIC DNA]</scope>
    <source>
        <strain evidence="8 9">CGMCC 4.7182</strain>
    </source>
</reference>
<dbReference type="SUPFAM" id="SSF49482">
    <property type="entry name" value="Aromatic compound dioxygenase"/>
    <property type="match status" value="1"/>
</dbReference>
<accession>A0ABY2RW63</accession>
<protein>
    <submittedName>
        <fullName evidence="8">Catechol 1,2-dioxygenase</fullName>
    </submittedName>
</protein>
<dbReference type="InterPro" id="IPR000627">
    <property type="entry name" value="Intradiol_dOase_C"/>
</dbReference>
<keyword evidence="5" id="KW-0560">Oxidoreductase</keyword>
<dbReference type="Proteomes" id="UP000309992">
    <property type="component" value="Unassembled WGS sequence"/>
</dbReference>
<evidence type="ECO:0000256" key="6">
    <source>
        <dbReference type="ARBA" id="ARBA00023004"/>
    </source>
</evidence>
<evidence type="ECO:0000259" key="7">
    <source>
        <dbReference type="PROSITE" id="PS00083"/>
    </source>
</evidence>
<dbReference type="Pfam" id="PF00775">
    <property type="entry name" value="Dioxygenase_C"/>
    <property type="match status" value="1"/>
</dbReference>